<evidence type="ECO:0000313" key="2">
    <source>
        <dbReference type="Proteomes" id="UP001499990"/>
    </source>
</evidence>
<dbReference type="EMBL" id="BAAAYL010000001">
    <property type="protein sequence ID" value="GAA3376768.1"/>
    <property type="molecule type" value="Genomic_DNA"/>
</dbReference>
<dbReference type="SUPFAM" id="SSF160631">
    <property type="entry name" value="SMI1/KNR4-like"/>
    <property type="match status" value="1"/>
</dbReference>
<keyword evidence="2" id="KW-1185">Reference proteome</keyword>
<comment type="caution">
    <text evidence="1">The sequence shown here is derived from an EMBL/GenBank/DDBJ whole genome shotgun (WGS) entry which is preliminary data.</text>
</comment>
<evidence type="ECO:0000313" key="1">
    <source>
        <dbReference type="EMBL" id="GAA3376768.1"/>
    </source>
</evidence>
<organism evidence="1 2">
    <name type="scientific">Streptomyces sannanensis</name>
    <dbReference type="NCBI Taxonomy" id="285536"/>
    <lineage>
        <taxon>Bacteria</taxon>
        <taxon>Bacillati</taxon>
        <taxon>Actinomycetota</taxon>
        <taxon>Actinomycetes</taxon>
        <taxon>Kitasatosporales</taxon>
        <taxon>Streptomycetaceae</taxon>
        <taxon>Streptomyces</taxon>
    </lineage>
</organism>
<reference evidence="2" key="1">
    <citation type="journal article" date="2019" name="Int. J. Syst. Evol. Microbiol.">
        <title>The Global Catalogue of Microorganisms (GCM) 10K type strain sequencing project: providing services to taxonomists for standard genome sequencing and annotation.</title>
        <authorList>
            <consortium name="The Broad Institute Genomics Platform"/>
            <consortium name="The Broad Institute Genome Sequencing Center for Infectious Disease"/>
            <person name="Wu L."/>
            <person name="Ma J."/>
        </authorList>
    </citation>
    <scope>NUCLEOTIDE SEQUENCE [LARGE SCALE GENOMIC DNA]</scope>
    <source>
        <strain evidence="2">JCM 9651</strain>
    </source>
</reference>
<dbReference type="InterPro" id="IPR037883">
    <property type="entry name" value="Knr4/Smi1-like_sf"/>
</dbReference>
<gene>
    <name evidence="1" type="ORF">GCM10020367_49750</name>
</gene>
<name>A0ABP6SHR7_9ACTN</name>
<evidence type="ECO:0008006" key="3">
    <source>
        <dbReference type="Google" id="ProtNLM"/>
    </source>
</evidence>
<accession>A0ABP6SHR7</accession>
<sequence>MDWAALEADLGTALPSDFRSLAEAYPILVVDDFLTVSVPRPGAEASWASESREDEILQDLYEMGDTEGYVPFPQPGGLICWAESNSGDSFYWRTSPADPDAWPVVVRTDNGEWSEFPVGAVEFLAGVYRRTLDVSGMPRDFPGDDPKVLGLSDRID</sequence>
<proteinExistence type="predicted"/>
<dbReference type="Proteomes" id="UP001499990">
    <property type="component" value="Unassembled WGS sequence"/>
</dbReference>
<protein>
    <recommendedName>
        <fullName evidence="3">SMI1/KNR4 family protein</fullName>
    </recommendedName>
</protein>